<evidence type="ECO:0000313" key="4">
    <source>
        <dbReference type="Proteomes" id="UP000177697"/>
    </source>
</evidence>
<feature type="region of interest" description="Disordered" evidence="1">
    <location>
        <begin position="26"/>
        <end position="50"/>
    </location>
</feature>
<reference evidence="3 4" key="1">
    <citation type="journal article" date="2016" name="Nat. Commun.">
        <title>Thousands of microbial genomes shed light on interconnected biogeochemical processes in an aquifer system.</title>
        <authorList>
            <person name="Anantharaman K."/>
            <person name="Brown C.T."/>
            <person name="Hug L.A."/>
            <person name="Sharon I."/>
            <person name="Castelle C.J."/>
            <person name="Probst A.J."/>
            <person name="Thomas B.C."/>
            <person name="Singh A."/>
            <person name="Wilkins M.J."/>
            <person name="Karaoz U."/>
            <person name="Brodie E.L."/>
            <person name="Williams K.H."/>
            <person name="Hubbard S.S."/>
            <person name="Banfield J.F."/>
        </authorList>
    </citation>
    <scope>NUCLEOTIDE SEQUENCE [LARGE SCALE GENOMIC DNA]</scope>
</reference>
<keyword evidence="2" id="KW-0472">Membrane</keyword>
<feature type="transmembrane region" description="Helical" evidence="2">
    <location>
        <begin position="83"/>
        <end position="103"/>
    </location>
</feature>
<protein>
    <recommendedName>
        <fullName evidence="5">DUF11 domain-containing protein</fullName>
    </recommendedName>
</protein>
<dbReference type="Proteomes" id="UP000177697">
    <property type="component" value="Unassembled WGS sequence"/>
</dbReference>
<keyword evidence="2" id="KW-0812">Transmembrane</keyword>
<dbReference type="EMBL" id="MHWW01000011">
    <property type="protein sequence ID" value="OHB15020.1"/>
    <property type="molecule type" value="Genomic_DNA"/>
</dbReference>
<dbReference type="Gene3D" id="2.60.40.1170">
    <property type="entry name" value="Mu homology domain, subdomain B"/>
    <property type="match status" value="1"/>
</dbReference>
<organism evidence="3 4">
    <name type="scientific">Candidatus Zambryskibacteria bacterium RIFOXYC1_FULL_39_10</name>
    <dbReference type="NCBI Taxonomy" id="1802779"/>
    <lineage>
        <taxon>Bacteria</taxon>
        <taxon>Candidatus Zambryskiibacteriota</taxon>
    </lineage>
</organism>
<evidence type="ECO:0000256" key="2">
    <source>
        <dbReference type="SAM" id="Phobius"/>
    </source>
</evidence>
<accession>A0A1G2V084</accession>
<evidence type="ECO:0000256" key="1">
    <source>
        <dbReference type="SAM" id="MobiDB-lite"/>
    </source>
</evidence>
<comment type="caution">
    <text evidence="3">The sequence shown here is derived from an EMBL/GenBank/DDBJ whole genome shotgun (WGS) entry which is preliminary data.</text>
</comment>
<feature type="compositionally biased region" description="Basic and acidic residues" evidence="1">
    <location>
        <begin position="29"/>
        <end position="39"/>
    </location>
</feature>
<proteinExistence type="predicted"/>
<evidence type="ECO:0000313" key="3">
    <source>
        <dbReference type="EMBL" id="OHB15020.1"/>
    </source>
</evidence>
<evidence type="ECO:0008006" key="5">
    <source>
        <dbReference type="Google" id="ProtNLM"/>
    </source>
</evidence>
<sequence length="654" mass="71937">MQQYGNEKREGLNRLEKKLYSRNAPDIIDTGRSDLKSGNEDGEEALTGGEDKSWQSFKTDKFDELAANVSRMAINKHSFVKKVFVFSVLFFVLASAIAAFVFFGGMNIVSSKNVDIKVVGPVSIGGGQEVSLDINVINNNNTNLESVSLLIEYPEGTRNITDLSKEISNERFTLGQIKSGDDYNQNIKVVFFGEKESVKEVKISLEYRVENSSALFYKEKVYEVSISSAPVVVTATYPKEVNSNQEMTFNVEVASNSKDVINDFLVKVEYPFGFVYKSVTPDAFYENNVWKFSNLKPGEKKNISIKGNIIGQDNEEKVFRINVGTANENDERAIAVPFSELVESILVKKSFIGLEIFIDGREGNYVGQGGSPVNTNFVVRNNLPSRLFNITVEASLKGGAFSQASVAPNNNGFFQSFNNTILWDKRSVSNLSDMDPGAREEFSFRLTPLQYSNIAKGLKPEVEMVIKVSAERILESGSAEQVSATETRKIVLASNVSLSSTAVRSIGDIENSGPVPPRVNVPTTYTVVWGVSNSFNQASNVEVRATLPPYVKWTNLKSPQSEIFSYNSSTNEVIWNVGSILPDIGSGSTKKIYFQLEFLPSSSQIGQAPILLGETSLSGIDKVTGLKLNAKAEAVTTTYSNDPSFKGGDDRVVE</sequence>
<keyword evidence="2" id="KW-1133">Transmembrane helix</keyword>
<name>A0A1G2V084_9BACT</name>
<dbReference type="AlphaFoldDB" id="A0A1G2V084"/>
<gene>
    <name evidence="3" type="ORF">A2431_03175</name>
</gene>